<gene>
    <name evidence="1" type="ORF">AVM11_03325</name>
</gene>
<dbReference type="OrthoDB" id="7595879at2"/>
<dbReference type="InterPro" id="IPR021874">
    <property type="entry name" value="Phage_Mu_Gp27"/>
</dbReference>
<dbReference type="Proteomes" id="UP000078460">
    <property type="component" value="Unassembled WGS sequence"/>
</dbReference>
<dbReference type="EMBL" id="LQCK02000012">
    <property type="protein sequence ID" value="KZB95318.1"/>
    <property type="molecule type" value="Genomic_DNA"/>
</dbReference>
<dbReference type="STRING" id="621456.BJP26_03505"/>
<organism evidence="1 2">
    <name type="scientific">Sphingomonas melonis TY</name>
    <dbReference type="NCBI Taxonomy" id="621456"/>
    <lineage>
        <taxon>Bacteria</taxon>
        <taxon>Pseudomonadati</taxon>
        <taxon>Pseudomonadota</taxon>
        <taxon>Alphaproteobacteria</taxon>
        <taxon>Sphingomonadales</taxon>
        <taxon>Sphingomonadaceae</taxon>
        <taxon>Sphingomonas</taxon>
    </lineage>
</organism>
<dbReference type="Pfam" id="PF11985">
    <property type="entry name" value="Phage_Mu_Gp27"/>
    <property type="match status" value="1"/>
</dbReference>
<dbReference type="GeneID" id="93796994"/>
<evidence type="ECO:0000313" key="2">
    <source>
        <dbReference type="Proteomes" id="UP000078460"/>
    </source>
</evidence>
<accession>A0A175Y435</accession>
<proteinExistence type="predicted"/>
<keyword evidence="2" id="KW-1185">Reference proteome</keyword>
<reference evidence="1" key="1">
    <citation type="submission" date="2016-03" db="EMBL/GenBank/DDBJ databases">
        <title>Sphingomonas melonis TY, whole genome shotgun sequencing.</title>
        <authorList>
            <person name="Wang H."/>
            <person name="Zhu P."/>
        </authorList>
    </citation>
    <scope>NUCLEOTIDE SEQUENCE [LARGE SCALE GENOMIC DNA]</scope>
    <source>
        <strain evidence="1">TY</strain>
    </source>
</reference>
<sequence>MARSTIDALPPAILAAVHDAIERRETIDAIVARIRDMGGDASRSAVGRYTKGFAELAKQQRDMRSVAEAFGREFGSADDLQGRMMIQLMTSLTTRVLMPHMTGEAEEDLSVLDLSRLAKAVKDATSASKIDIEREAKIREEEARRARERAAADAETAGRAAGASEATLRAVRLGILGLSA</sequence>
<dbReference type="AlphaFoldDB" id="A0A175Y435"/>
<dbReference type="RefSeq" id="WP_017980594.1">
    <property type="nucleotide sequence ID" value="NZ_CP017578.1"/>
</dbReference>
<evidence type="ECO:0000313" key="1">
    <source>
        <dbReference type="EMBL" id="KZB95318.1"/>
    </source>
</evidence>
<protein>
    <submittedName>
        <fullName evidence="1">Uncharacterized protein</fullName>
    </submittedName>
</protein>
<dbReference type="KEGG" id="smy:BJP26_03505"/>
<comment type="caution">
    <text evidence="1">The sequence shown here is derived from an EMBL/GenBank/DDBJ whole genome shotgun (WGS) entry which is preliminary data.</text>
</comment>
<name>A0A175Y435_9SPHN</name>